<keyword evidence="6" id="KW-1185">Reference proteome</keyword>
<dbReference type="RefSeq" id="WP_209647065.1">
    <property type="nucleotide sequence ID" value="NZ_JAGINW010000001.1"/>
</dbReference>
<dbReference type="InterPro" id="IPR036388">
    <property type="entry name" value="WH-like_DNA-bd_sf"/>
</dbReference>
<evidence type="ECO:0000313" key="5">
    <source>
        <dbReference type="EMBL" id="MBP2330456.1"/>
    </source>
</evidence>
<dbReference type="Gene3D" id="3.40.1410.10">
    <property type="entry name" value="Chorismate lyase-like"/>
    <property type="match status" value="1"/>
</dbReference>
<dbReference type="PANTHER" id="PTHR44846:SF17">
    <property type="entry name" value="GNTR-FAMILY TRANSCRIPTIONAL REGULATOR"/>
    <property type="match status" value="1"/>
</dbReference>
<feature type="domain" description="HTH gntR-type" evidence="4">
    <location>
        <begin position="8"/>
        <end position="76"/>
    </location>
</feature>
<gene>
    <name evidence="5" type="ORF">JOF56_010841</name>
</gene>
<dbReference type="Pfam" id="PF00392">
    <property type="entry name" value="GntR"/>
    <property type="match status" value="1"/>
</dbReference>
<dbReference type="CDD" id="cd07377">
    <property type="entry name" value="WHTH_GntR"/>
    <property type="match status" value="1"/>
</dbReference>
<dbReference type="InterPro" id="IPR011663">
    <property type="entry name" value="UTRA"/>
</dbReference>
<evidence type="ECO:0000259" key="4">
    <source>
        <dbReference type="PROSITE" id="PS50949"/>
    </source>
</evidence>
<name>A0ABS4U1D8_9PSEU</name>
<dbReference type="PROSITE" id="PS50949">
    <property type="entry name" value="HTH_GNTR"/>
    <property type="match status" value="1"/>
</dbReference>
<dbReference type="PRINTS" id="PR00035">
    <property type="entry name" value="HTHGNTR"/>
</dbReference>
<reference evidence="5 6" key="1">
    <citation type="submission" date="2021-03" db="EMBL/GenBank/DDBJ databases">
        <title>Sequencing the genomes of 1000 actinobacteria strains.</title>
        <authorList>
            <person name="Klenk H.-P."/>
        </authorList>
    </citation>
    <scope>NUCLEOTIDE SEQUENCE [LARGE SCALE GENOMIC DNA]</scope>
    <source>
        <strain evidence="5 6">DSM 46670</strain>
    </source>
</reference>
<accession>A0ABS4U1D8</accession>
<sequence>MPEIQEAVPKYLQIANFIKNEIVRGDRKPGEEIPSERQIALEWSVARPTAAKALNALRVQGLVESRQGSGTYVRDPQAAIRARERYQRARKFGRIHATGDYAEIKSAEVVDAPDYVRETLALKENARVVRRQRVTFSTVDGPVESSVSWLDANLVEVAPRLVKTERIKNGTVRYVEEVTGRNAAYARDQVAARLATDEEARDLNLGGEGSAVLVYRHTVYDTADQPLEFAEAVYPPNRWTFEQKYSVTE</sequence>
<evidence type="ECO:0000256" key="1">
    <source>
        <dbReference type="ARBA" id="ARBA00023015"/>
    </source>
</evidence>
<dbReference type="InterPro" id="IPR050679">
    <property type="entry name" value="Bact_HTH_transcr_reg"/>
</dbReference>
<dbReference type="Gene3D" id="1.10.10.10">
    <property type="entry name" value="Winged helix-like DNA-binding domain superfamily/Winged helix DNA-binding domain"/>
    <property type="match status" value="1"/>
</dbReference>
<dbReference type="EMBL" id="JAGINW010000001">
    <property type="protein sequence ID" value="MBP2330456.1"/>
    <property type="molecule type" value="Genomic_DNA"/>
</dbReference>
<evidence type="ECO:0000256" key="2">
    <source>
        <dbReference type="ARBA" id="ARBA00023125"/>
    </source>
</evidence>
<dbReference type="Pfam" id="PF07702">
    <property type="entry name" value="UTRA"/>
    <property type="match status" value="1"/>
</dbReference>
<dbReference type="SMART" id="SM00345">
    <property type="entry name" value="HTH_GNTR"/>
    <property type="match status" value="1"/>
</dbReference>
<proteinExistence type="predicted"/>
<organism evidence="5 6">
    <name type="scientific">Kibdelosporangium banguiense</name>
    <dbReference type="NCBI Taxonomy" id="1365924"/>
    <lineage>
        <taxon>Bacteria</taxon>
        <taxon>Bacillati</taxon>
        <taxon>Actinomycetota</taxon>
        <taxon>Actinomycetes</taxon>
        <taxon>Pseudonocardiales</taxon>
        <taxon>Pseudonocardiaceae</taxon>
        <taxon>Kibdelosporangium</taxon>
    </lineage>
</organism>
<protein>
    <submittedName>
        <fullName evidence="5">GntR family transcriptional regulator</fullName>
    </submittedName>
</protein>
<evidence type="ECO:0000256" key="3">
    <source>
        <dbReference type="ARBA" id="ARBA00023163"/>
    </source>
</evidence>
<comment type="caution">
    <text evidence="5">The sequence shown here is derived from an EMBL/GenBank/DDBJ whole genome shotgun (WGS) entry which is preliminary data.</text>
</comment>
<dbReference type="SUPFAM" id="SSF64288">
    <property type="entry name" value="Chorismate lyase-like"/>
    <property type="match status" value="1"/>
</dbReference>
<evidence type="ECO:0000313" key="6">
    <source>
        <dbReference type="Proteomes" id="UP001519332"/>
    </source>
</evidence>
<keyword evidence="2" id="KW-0238">DNA-binding</keyword>
<dbReference type="Proteomes" id="UP001519332">
    <property type="component" value="Unassembled WGS sequence"/>
</dbReference>
<keyword evidence="3" id="KW-0804">Transcription</keyword>
<dbReference type="SMART" id="SM00866">
    <property type="entry name" value="UTRA"/>
    <property type="match status" value="1"/>
</dbReference>
<dbReference type="SUPFAM" id="SSF46785">
    <property type="entry name" value="Winged helix' DNA-binding domain"/>
    <property type="match status" value="1"/>
</dbReference>
<dbReference type="InterPro" id="IPR000524">
    <property type="entry name" value="Tscrpt_reg_HTH_GntR"/>
</dbReference>
<keyword evidence="1" id="KW-0805">Transcription regulation</keyword>
<dbReference type="PANTHER" id="PTHR44846">
    <property type="entry name" value="MANNOSYL-D-GLYCERATE TRANSPORT/METABOLISM SYSTEM REPRESSOR MNGR-RELATED"/>
    <property type="match status" value="1"/>
</dbReference>
<dbReference type="InterPro" id="IPR028978">
    <property type="entry name" value="Chorismate_lyase_/UTRA_dom_sf"/>
</dbReference>
<dbReference type="InterPro" id="IPR036390">
    <property type="entry name" value="WH_DNA-bd_sf"/>
</dbReference>